<reference evidence="2" key="1">
    <citation type="journal article" date="2019" name="Curr. Biol.">
        <title>Genome Sequence of Striga asiatica Provides Insight into the Evolution of Plant Parasitism.</title>
        <authorList>
            <person name="Yoshida S."/>
            <person name="Kim S."/>
            <person name="Wafula E.K."/>
            <person name="Tanskanen J."/>
            <person name="Kim Y.M."/>
            <person name="Honaas L."/>
            <person name="Yang Z."/>
            <person name="Spallek T."/>
            <person name="Conn C.E."/>
            <person name="Ichihashi Y."/>
            <person name="Cheong K."/>
            <person name="Cui S."/>
            <person name="Der J.P."/>
            <person name="Gundlach H."/>
            <person name="Jiao Y."/>
            <person name="Hori C."/>
            <person name="Ishida J.K."/>
            <person name="Kasahara H."/>
            <person name="Kiba T."/>
            <person name="Kim M.S."/>
            <person name="Koo N."/>
            <person name="Laohavisit A."/>
            <person name="Lee Y.H."/>
            <person name="Lumba S."/>
            <person name="McCourt P."/>
            <person name="Mortimer J.C."/>
            <person name="Mutuku J.M."/>
            <person name="Nomura T."/>
            <person name="Sasaki-Sekimoto Y."/>
            <person name="Seto Y."/>
            <person name="Wang Y."/>
            <person name="Wakatake T."/>
            <person name="Sakakibara H."/>
            <person name="Demura T."/>
            <person name="Yamaguchi S."/>
            <person name="Yoneyama K."/>
            <person name="Manabe R.I."/>
            <person name="Nelson D.C."/>
            <person name="Schulman A.H."/>
            <person name="Timko M.P."/>
            <person name="dePamphilis C.W."/>
            <person name="Choi D."/>
            <person name="Shirasu K."/>
        </authorList>
    </citation>
    <scope>NUCLEOTIDE SEQUENCE [LARGE SCALE GENOMIC DNA]</scope>
    <source>
        <strain evidence="2">cv. UVA1</strain>
    </source>
</reference>
<dbReference type="EMBL" id="BKCP01006272">
    <property type="protein sequence ID" value="GER42047.1"/>
    <property type="molecule type" value="Genomic_DNA"/>
</dbReference>
<proteinExistence type="predicted"/>
<evidence type="ECO:0000313" key="1">
    <source>
        <dbReference type="EMBL" id="GER42047.1"/>
    </source>
</evidence>
<sequence>MTHCPNTDNNEGKMQELDESKVHLQLNPSKLNDRKNENRLTIDDNTYNYGGFLWTNKTKNQSHMSEAKVRCTKIAIEVQKQKCPRNTLRQYLLRVPAVCDRLVVVIFKKYVAKATVGHIFDNMPFDGKLTTPPILLLPVISIILKVNRPNHLSYTTKLATSINLQVITTAIIKRTNTPI</sequence>
<accession>A0A5A7QCC4</accession>
<dbReference type="Proteomes" id="UP000325081">
    <property type="component" value="Unassembled WGS sequence"/>
</dbReference>
<organism evidence="1 2">
    <name type="scientific">Striga asiatica</name>
    <name type="common">Asiatic witchweed</name>
    <name type="synonym">Buchnera asiatica</name>
    <dbReference type="NCBI Taxonomy" id="4170"/>
    <lineage>
        <taxon>Eukaryota</taxon>
        <taxon>Viridiplantae</taxon>
        <taxon>Streptophyta</taxon>
        <taxon>Embryophyta</taxon>
        <taxon>Tracheophyta</taxon>
        <taxon>Spermatophyta</taxon>
        <taxon>Magnoliopsida</taxon>
        <taxon>eudicotyledons</taxon>
        <taxon>Gunneridae</taxon>
        <taxon>Pentapetalae</taxon>
        <taxon>asterids</taxon>
        <taxon>lamiids</taxon>
        <taxon>Lamiales</taxon>
        <taxon>Orobanchaceae</taxon>
        <taxon>Buchnereae</taxon>
        <taxon>Striga</taxon>
    </lineage>
</organism>
<protein>
    <submittedName>
        <fullName evidence="1">DNA replication and repair protein RecF</fullName>
    </submittedName>
</protein>
<evidence type="ECO:0000313" key="2">
    <source>
        <dbReference type="Proteomes" id="UP000325081"/>
    </source>
</evidence>
<keyword evidence="2" id="KW-1185">Reference proteome</keyword>
<gene>
    <name evidence="1" type="ORF">STAS_18818</name>
</gene>
<name>A0A5A7QCC4_STRAF</name>
<dbReference type="AlphaFoldDB" id="A0A5A7QCC4"/>
<comment type="caution">
    <text evidence="1">The sequence shown here is derived from an EMBL/GenBank/DDBJ whole genome shotgun (WGS) entry which is preliminary data.</text>
</comment>